<dbReference type="RefSeq" id="WP_065181234.1">
    <property type="nucleotide sequence ID" value="NZ_CAXOQU010000004.1"/>
</dbReference>
<evidence type="ECO:0000256" key="1">
    <source>
        <dbReference type="SAM" id="SignalP"/>
    </source>
</evidence>
<comment type="caution">
    <text evidence="2">The sequence shown here is derived from an EMBL/GenBank/DDBJ whole genome shotgun (WGS) entry which is preliminary data.</text>
</comment>
<organism evidence="2 3">
    <name type="scientific">Stenotrophomonas maltophilia</name>
    <name type="common">Pseudomonas maltophilia</name>
    <name type="synonym">Xanthomonas maltophilia</name>
    <dbReference type="NCBI Taxonomy" id="40324"/>
    <lineage>
        <taxon>Bacteria</taxon>
        <taxon>Pseudomonadati</taxon>
        <taxon>Pseudomonadota</taxon>
        <taxon>Gammaproteobacteria</taxon>
        <taxon>Lysobacterales</taxon>
        <taxon>Lysobacteraceae</taxon>
        <taxon>Stenotrophomonas</taxon>
        <taxon>Stenotrophomonas maltophilia group</taxon>
    </lineage>
</organism>
<dbReference type="AlphaFoldDB" id="A0AAP7L288"/>
<feature type="signal peptide" evidence="1">
    <location>
        <begin position="1"/>
        <end position="19"/>
    </location>
</feature>
<evidence type="ECO:0000313" key="2">
    <source>
        <dbReference type="EMBL" id="OBU63397.1"/>
    </source>
</evidence>
<dbReference type="EMBL" id="LYVI01000001">
    <property type="protein sequence ID" value="OBU63397.1"/>
    <property type="molecule type" value="Genomic_DNA"/>
</dbReference>
<sequence>MPMLALLLLCAGAFGHATSADEPVLVDLPLQSGSSTRVAQPAMQRELEPASLRLFHLRQDRLLRVGQQCLSQEQADGHREIVGEARMIQLWERIDGHWRIRRTLVIDHRATRT</sequence>
<name>A0AAP7L288_STEMA</name>
<feature type="chain" id="PRO_5042973986" description="DUF4440 domain-containing protein" evidence="1">
    <location>
        <begin position="20"/>
        <end position="113"/>
    </location>
</feature>
<accession>A0AAP7L288</accession>
<protein>
    <recommendedName>
        <fullName evidence="4">DUF4440 domain-containing protein</fullName>
    </recommendedName>
</protein>
<proteinExistence type="predicted"/>
<evidence type="ECO:0000313" key="3">
    <source>
        <dbReference type="Proteomes" id="UP000092125"/>
    </source>
</evidence>
<evidence type="ECO:0008006" key="4">
    <source>
        <dbReference type="Google" id="ProtNLM"/>
    </source>
</evidence>
<reference evidence="2 3" key="1">
    <citation type="submission" date="2016-05" db="EMBL/GenBank/DDBJ databases">
        <title>Draft Genome Sequences of Stenotrophomonas maltophilia Strains Sm32COP, Sm41DVV, Sm46PAILV, SmF3, SmF22, SmSOFb1 and SmCVFa1, Isolated from Different Manures, in France.</title>
        <authorList>
            <person name="Nazaret S."/>
            <person name="Bodilis J."/>
        </authorList>
    </citation>
    <scope>NUCLEOTIDE SEQUENCE [LARGE SCALE GENOMIC DNA]</scope>
    <source>
        <strain evidence="2 3">Sm41DVV</strain>
    </source>
</reference>
<dbReference type="Proteomes" id="UP000092125">
    <property type="component" value="Unassembled WGS sequence"/>
</dbReference>
<keyword evidence="1" id="KW-0732">Signal</keyword>
<gene>
    <name evidence="2" type="ORF">A9K56_01445</name>
</gene>